<feature type="region of interest" description="Disordered" evidence="6">
    <location>
        <begin position="1"/>
        <end position="31"/>
    </location>
</feature>
<evidence type="ECO:0000256" key="6">
    <source>
        <dbReference type="SAM" id="MobiDB-lite"/>
    </source>
</evidence>
<evidence type="ECO:0000313" key="9">
    <source>
        <dbReference type="EMBL" id="GGK58534.1"/>
    </source>
</evidence>
<dbReference type="Pfam" id="PF05140">
    <property type="entry name" value="ResB"/>
    <property type="match status" value="1"/>
</dbReference>
<comment type="caution">
    <text evidence="9">The sequence shown here is derived from an EMBL/GenBank/DDBJ whole genome shotgun (WGS) entry which is preliminary data.</text>
</comment>
<keyword evidence="4 7" id="KW-1133">Transmembrane helix</keyword>
<feature type="transmembrane region" description="Helical" evidence="7">
    <location>
        <begin position="477"/>
        <end position="496"/>
    </location>
</feature>
<dbReference type="PANTHER" id="PTHR31566">
    <property type="entry name" value="CYTOCHROME C BIOGENESIS PROTEIN CCS1, CHLOROPLASTIC"/>
    <property type="match status" value="1"/>
</dbReference>
<dbReference type="Proteomes" id="UP000662111">
    <property type="component" value="Unassembled WGS sequence"/>
</dbReference>
<keyword evidence="2 7" id="KW-0812">Transmembrane</keyword>
<dbReference type="InterPro" id="IPR007816">
    <property type="entry name" value="ResB-like_domain"/>
</dbReference>
<dbReference type="InterPro" id="IPR023494">
    <property type="entry name" value="Cyt_c_bgen_Ccs1/CcsB/ResB"/>
</dbReference>
<name>A0ABQ2F6Q7_9MICO</name>
<protein>
    <submittedName>
        <fullName evidence="9">Cytochrome c biogenesis protein ResB</fullName>
    </submittedName>
</protein>
<feature type="transmembrane region" description="Helical" evidence="7">
    <location>
        <begin position="203"/>
        <end position="224"/>
    </location>
</feature>
<gene>
    <name evidence="9" type="ORF">GCM10011509_03630</name>
</gene>
<organism evidence="9 10">
    <name type="scientific">Ornithinimicrobium pekingense</name>
    <dbReference type="NCBI Taxonomy" id="384677"/>
    <lineage>
        <taxon>Bacteria</taxon>
        <taxon>Bacillati</taxon>
        <taxon>Actinomycetota</taxon>
        <taxon>Actinomycetes</taxon>
        <taxon>Micrococcales</taxon>
        <taxon>Ornithinimicrobiaceae</taxon>
        <taxon>Ornithinimicrobium</taxon>
    </lineage>
</organism>
<dbReference type="PANTHER" id="PTHR31566:SF0">
    <property type="entry name" value="CYTOCHROME C BIOGENESIS PROTEIN CCS1, CHLOROPLASTIC"/>
    <property type="match status" value="1"/>
</dbReference>
<sequence length="563" mass="60657">MAGDGDMSTDRGGTQAPERIEPSYPKDRTTLGGPRLGAVGWARWVWRQLTSMRTALFLLLLLALAAIPGSIFPQRGVDPVRVRRFFEDNPDLAPWLDRVGMFDVYASPWFASIYLLLMVSLVGCIVPRSRQHWEAMRAQPPRTPARLGRLPVHRSVVLDAAPDDVVAAARAELRRRRYRLRAEEDGARTVSGEKGYLKESGNLVFHLAVLGVIVSVAAGHLFGWRGEIIVKEGETVTTGPSAFDTLHLGPLVDPDDIPVYSLQLNDLDVQFEAEAQGAQFGQPRVFRGVATVQEDVSGSPSAPRTEEFAVNDPLGISGTSVFLLGNGYAPVVNVRDADGQILFSDAVTFLPQDNTYSSEGVIKVPGADPALGFVGGFLPTLTFDPEIGPTSSFPDLVDPALVLAVFEGDLYPEGRAQSVFSLDTESMDQVLQDDGTPVSLLIRPGDELELAGDRGSIELETVIRWGGLMVRHDPGRIPALVFSGAALLGLGLMLGVRRRRVFVRVTPATGTPDPAGDGARHTEMTVAGLPKGTDPGLDELVEQVLERIATASGGRVVTDKDDS</sequence>
<evidence type="ECO:0000256" key="3">
    <source>
        <dbReference type="ARBA" id="ARBA00022748"/>
    </source>
</evidence>
<dbReference type="EMBL" id="BMLB01000001">
    <property type="protein sequence ID" value="GGK58534.1"/>
    <property type="molecule type" value="Genomic_DNA"/>
</dbReference>
<evidence type="ECO:0000256" key="7">
    <source>
        <dbReference type="SAM" id="Phobius"/>
    </source>
</evidence>
<keyword evidence="3" id="KW-0201">Cytochrome c-type biogenesis</keyword>
<evidence type="ECO:0000256" key="5">
    <source>
        <dbReference type="ARBA" id="ARBA00023136"/>
    </source>
</evidence>
<accession>A0ABQ2F6Q7</accession>
<evidence type="ECO:0000256" key="4">
    <source>
        <dbReference type="ARBA" id="ARBA00022989"/>
    </source>
</evidence>
<evidence type="ECO:0000256" key="1">
    <source>
        <dbReference type="ARBA" id="ARBA00004141"/>
    </source>
</evidence>
<comment type="subcellular location">
    <subcellularLocation>
        <location evidence="1">Membrane</location>
        <topology evidence="1">Multi-pass membrane protein</topology>
    </subcellularLocation>
</comment>
<reference evidence="10" key="1">
    <citation type="journal article" date="2019" name="Int. J. Syst. Evol. Microbiol.">
        <title>The Global Catalogue of Microorganisms (GCM) 10K type strain sequencing project: providing services to taxonomists for standard genome sequencing and annotation.</title>
        <authorList>
            <consortium name="The Broad Institute Genomics Platform"/>
            <consortium name="The Broad Institute Genome Sequencing Center for Infectious Disease"/>
            <person name="Wu L."/>
            <person name="Ma J."/>
        </authorList>
    </citation>
    <scope>NUCLEOTIDE SEQUENCE [LARGE SCALE GENOMIC DNA]</scope>
    <source>
        <strain evidence="10">CGMCC 1.5362</strain>
    </source>
</reference>
<evidence type="ECO:0000259" key="8">
    <source>
        <dbReference type="Pfam" id="PF05140"/>
    </source>
</evidence>
<proteinExistence type="predicted"/>
<evidence type="ECO:0000313" key="10">
    <source>
        <dbReference type="Proteomes" id="UP000662111"/>
    </source>
</evidence>
<feature type="domain" description="ResB-like" evidence="8">
    <location>
        <begin position="52"/>
        <end position="539"/>
    </location>
</feature>
<feature type="transmembrane region" description="Helical" evidence="7">
    <location>
        <begin position="109"/>
        <end position="127"/>
    </location>
</feature>
<keyword evidence="5 7" id="KW-0472">Membrane</keyword>
<feature type="transmembrane region" description="Helical" evidence="7">
    <location>
        <begin position="55"/>
        <end position="72"/>
    </location>
</feature>
<feature type="compositionally biased region" description="Basic and acidic residues" evidence="6">
    <location>
        <begin position="18"/>
        <end position="29"/>
    </location>
</feature>
<evidence type="ECO:0000256" key="2">
    <source>
        <dbReference type="ARBA" id="ARBA00022692"/>
    </source>
</evidence>
<keyword evidence="10" id="KW-1185">Reference proteome</keyword>